<dbReference type="EMBL" id="WHNX01000018">
    <property type="protein sequence ID" value="MPW26443.1"/>
    <property type="molecule type" value="Genomic_DNA"/>
</dbReference>
<evidence type="ECO:0000256" key="1">
    <source>
        <dbReference type="SAM" id="Coils"/>
    </source>
</evidence>
<dbReference type="InterPro" id="IPR037208">
    <property type="entry name" value="Spo0E-like_sf"/>
</dbReference>
<gene>
    <name evidence="2" type="ORF">GC105_11645</name>
</gene>
<accession>A0A6A7KBQ2</accession>
<dbReference type="AlphaFoldDB" id="A0A6A7KBQ2"/>
<reference evidence="2 3" key="1">
    <citation type="submission" date="2019-10" db="EMBL/GenBank/DDBJ databases">
        <title>Alkalibaculum tamaniensis sp.nov., a new alkaliphilic acetogen, isolated on methoxylated aromatics from a mud volcano.</title>
        <authorList>
            <person name="Khomyakova M.A."/>
            <person name="Merkel A.Y."/>
            <person name="Bonch-Osmolovskaya E.A."/>
            <person name="Slobodkin A.I."/>
        </authorList>
    </citation>
    <scope>NUCLEOTIDE SEQUENCE [LARGE SCALE GENOMIC DNA]</scope>
    <source>
        <strain evidence="2 3">M08DMB</strain>
    </source>
</reference>
<protein>
    <submittedName>
        <fullName evidence="2">Spo0E family sporulation regulatory protein-aspartic acid phosphatase</fullName>
    </submittedName>
</protein>
<dbReference type="Proteomes" id="UP000440004">
    <property type="component" value="Unassembled WGS sequence"/>
</dbReference>
<evidence type="ECO:0000313" key="3">
    <source>
        <dbReference type="Proteomes" id="UP000440004"/>
    </source>
</evidence>
<organism evidence="2 3">
    <name type="scientific">Alkalibaculum sporogenes</name>
    <dbReference type="NCBI Taxonomy" id="2655001"/>
    <lineage>
        <taxon>Bacteria</taxon>
        <taxon>Bacillati</taxon>
        <taxon>Bacillota</taxon>
        <taxon>Clostridia</taxon>
        <taxon>Eubacteriales</taxon>
        <taxon>Eubacteriaceae</taxon>
        <taxon>Alkalibaculum</taxon>
    </lineage>
</organism>
<dbReference type="Gene3D" id="4.10.280.10">
    <property type="entry name" value="Helix-loop-helix DNA-binding domain"/>
    <property type="match status" value="1"/>
</dbReference>
<comment type="caution">
    <text evidence="2">The sequence shown here is derived from an EMBL/GenBank/DDBJ whole genome shotgun (WGS) entry which is preliminary data.</text>
</comment>
<proteinExistence type="predicted"/>
<keyword evidence="1" id="KW-0175">Coiled coil</keyword>
<keyword evidence="3" id="KW-1185">Reference proteome</keyword>
<dbReference type="SUPFAM" id="SSF140500">
    <property type="entry name" value="BAS1536-like"/>
    <property type="match status" value="1"/>
</dbReference>
<feature type="coiled-coil region" evidence="1">
    <location>
        <begin position="1"/>
        <end position="31"/>
    </location>
</feature>
<dbReference type="InterPro" id="IPR018540">
    <property type="entry name" value="Spo0E-like"/>
</dbReference>
<dbReference type="InterPro" id="IPR036638">
    <property type="entry name" value="HLH_DNA-bd_sf"/>
</dbReference>
<dbReference type="GO" id="GO:0046983">
    <property type="term" value="F:protein dimerization activity"/>
    <property type="evidence" value="ECO:0007669"/>
    <property type="project" value="InterPro"/>
</dbReference>
<dbReference type="GO" id="GO:0043937">
    <property type="term" value="P:regulation of sporulation"/>
    <property type="evidence" value="ECO:0007669"/>
    <property type="project" value="InterPro"/>
</dbReference>
<dbReference type="Pfam" id="PF09388">
    <property type="entry name" value="SpoOE-like"/>
    <property type="match status" value="1"/>
</dbReference>
<evidence type="ECO:0000313" key="2">
    <source>
        <dbReference type="EMBL" id="MPW26443.1"/>
    </source>
</evidence>
<dbReference type="RefSeq" id="WP_152804951.1">
    <property type="nucleotide sequence ID" value="NZ_WHNX01000018.1"/>
</dbReference>
<sequence length="58" mass="6788">MSEIQDLLDDIEKLRKNLEELLDKKQVNLQDPDIIVASQILNSTITKYNEFILKKNSQ</sequence>
<name>A0A6A7KBQ2_9FIRM</name>